<feature type="compositionally biased region" description="Low complexity" evidence="8">
    <location>
        <begin position="70"/>
        <end position="79"/>
    </location>
</feature>
<feature type="compositionally biased region" description="Polar residues" evidence="8">
    <location>
        <begin position="211"/>
        <end position="229"/>
    </location>
</feature>
<dbReference type="InterPro" id="IPR036388">
    <property type="entry name" value="WH-like_DNA-bd_sf"/>
</dbReference>
<feature type="non-terminal residue" evidence="10">
    <location>
        <position position="1"/>
    </location>
</feature>
<keyword evidence="6" id="KW-0539">Nucleus</keyword>
<evidence type="ECO:0000256" key="6">
    <source>
        <dbReference type="RuleBase" id="RU003796"/>
    </source>
</evidence>
<evidence type="ECO:0000256" key="2">
    <source>
        <dbReference type="ARBA" id="ARBA00023015"/>
    </source>
</evidence>
<dbReference type="SUPFAM" id="SSF46785">
    <property type="entry name" value="Winged helix' DNA-binding domain"/>
    <property type="match status" value="1"/>
</dbReference>
<dbReference type="Pfam" id="PF16421">
    <property type="entry name" value="E2F_CC-MB"/>
    <property type="match status" value="1"/>
</dbReference>
<comment type="similarity">
    <text evidence="1 6">Belongs to the E2F/DP family.</text>
</comment>
<dbReference type="PANTHER" id="PTHR12081">
    <property type="entry name" value="TRANSCRIPTION FACTOR E2F"/>
    <property type="match status" value="1"/>
</dbReference>
<evidence type="ECO:0000256" key="4">
    <source>
        <dbReference type="ARBA" id="ARBA00023163"/>
    </source>
</evidence>
<dbReference type="InterPro" id="IPR037241">
    <property type="entry name" value="E2F-DP_heterodim"/>
</dbReference>
<evidence type="ECO:0000256" key="3">
    <source>
        <dbReference type="ARBA" id="ARBA00023125"/>
    </source>
</evidence>
<feature type="region of interest" description="Disordered" evidence="8">
    <location>
        <begin position="183"/>
        <end position="229"/>
    </location>
</feature>
<keyword evidence="4 6" id="KW-0804">Transcription</keyword>
<dbReference type="InterPro" id="IPR032198">
    <property type="entry name" value="E2F_CC-MB"/>
</dbReference>
<evidence type="ECO:0000313" key="11">
    <source>
        <dbReference type="Proteomes" id="UP000029121"/>
    </source>
</evidence>
<gene>
    <name evidence="10" type="ORF">CARUB_v10022932mg</name>
</gene>
<sequence>FPPHLSQHKIPSFPRFLLSSSLFFFSFFVLLLPPPSLSITKTLVFFNRRRSSLHRNLTNPTHVSLRSMSGLVRSSSGSSQPPPPPPHHPPSSSAPVTSTPVVPPIRRHLAFASTKPPFHPSDDYHRFTPSLTNNSDRSFINGCGVVDREEDAVVVRSPSRKRKSTMDVVVAPCNNGFTTSSGFTSIPSSPCRTPSKAGRVNIKSKAKGNKSAPQTPISTNTGSPVTLTPSGSCRYDSSLGLLTKKFVNLIKQAKDGMLDLNKAAETLEVQKRRIYDITNVLEGIDLIEKPFKNRILWKGVDASSPDDVDADVSVLQAEIENLSLQEQALDNQIRQSEERLRDLSENEKNQKWLFVTEEDIKSLPGFQNQTLIAVKAPHGTTLEVPDPDEAVDHPQRRYRIILRSTMGPIDVYLVSEFEGKFEDTNGSVPAPPACLPIASSSGSTGHHDIEALTVNNTGNAIEHQVSHDHAHPQPGDTSDLNYLQEQVGGMLKITPSDIENDESDYWLLSNAEISMTDIWKTDSGIDWDYGIADVGTPPPVMGEIAPTAVDSTPR</sequence>
<keyword evidence="5" id="KW-0131">Cell cycle</keyword>
<dbReference type="GO" id="GO:0090575">
    <property type="term" value="C:RNA polymerase II transcription regulator complex"/>
    <property type="evidence" value="ECO:0007669"/>
    <property type="project" value="TreeGrafter"/>
</dbReference>
<dbReference type="GO" id="GO:0000981">
    <property type="term" value="F:DNA-binding transcription factor activity, RNA polymerase II-specific"/>
    <property type="evidence" value="ECO:0007669"/>
    <property type="project" value="TreeGrafter"/>
</dbReference>
<feature type="compositionally biased region" description="Pro residues" evidence="8">
    <location>
        <begin position="80"/>
        <end position="89"/>
    </location>
</feature>
<evidence type="ECO:0000259" key="9">
    <source>
        <dbReference type="SMART" id="SM01372"/>
    </source>
</evidence>
<dbReference type="GO" id="GO:0000978">
    <property type="term" value="F:RNA polymerase II cis-regulatory region sequence-specific DNA binding"/>
    <property type="evidence" value="ECO:0007669"/>
    <property type="project" value="InterPro"/>
</dbReference>
<feature type="domain" description="E2F/DP family winged-helix DNA-binding" evidence="9">
    <location>
        <begin position="234"/>
        <end position="299"/>
    </location>
</feature>
<dbReference type="Gene3D" id="6.10.250.540">
    <property type="match status" value="1"/>
</dbReference>
<name>R0HBL7_9BRAS</name>
<dbReference type="InterPro" id="IPR015633">
    <property type="entry name" value="E2F"/>
</dbReference>
<dbReference type="PANTHER" id="PTHR12081:SF105">
    <property type="entry name" value="TRANSCRIPTION FACTOR E2FA"/>
    <property type="match status" value="1"/>
</dbReference>
<feature type="compositionally biased region" description="Polar residues" evidence="8">
    <location>
        <begin position="183"/>
        <end position="192"/>
    </location>
</feature>
<keyword evidence="3 6" id="KW-0238">DNA-binding</keyword>
<proteinExistence type="inferred from homology"/>
<feature type="region of interest" description="Disordered" evidence="8">
    <location>
        <begin position="70"/>
        <end position="99"/>
    </location>
</feature>
<dbReference type="GO" id="GO:0046983">
    <property type="term" value="F:protein dimerization activity"/>
    <property type="evidence" value="ECO:0007669"/>
    <property type="project" value="InterPro"/>
</dbReference>
<dbReference type="STRING" id="81985.R0HBL7"/>
<dbReference type="Gene3D" id="1.10.10.10">
    <property type="entry name" value="Winged helix-like DNA-binding domain superfamily/Winged helix DNA-binding domain"/>
    <property type="match status" value="1"/>
</dbReference>
<dbReference type="InterPro" id="IPR036390">
    <property type="entry name" value="WH_DNA-bd_sf"/>
</dbReference>
<feature type="compositionally biased region" description="Low complexity" evidence="8">
    <location>
        <begin position="90"/>
        <end position="99"/>
    </location>
</feature>
<dbReference type="FunFam" id="1.10.10.10:FF:000008">
    <property type="entry name" value="E2F transcription factor 1"/>
    <property type="match status" value="1"/>
</dbReference>
<evidence type="ECO:0000256" key="8">
    <source>
        <dbReference type="SAM" id="MobiDB-lite"/>
    </source>
</evidence>
<dbReference type="OrthoDB" id="1743261at2759"/>
<organism evidence="10 11">
    <name type="scientific">Capsella rubella</name>
    <dbReference type="NCBI Taxonomy" id="81985"/>
    <lineage>
        <taxon>Eukaryota</taxon>
        <taxon>Viridiplantae</taxon>
        <taxon>Streptophyta</taxon>
        <taxon>Embryophyta</taxon>
        <taxon>Tracheophyta</taxon>
        <taxon>Spermatophyta</taxon>
        <taxon>Magnoliopsida</taxon>
        <taxon>eudicotyledons</taxon>
        <taxon>Gunneridae</taxon>
        <taxon>Pentapetalae</taxon>
        <taxon>rosids</taxon>
        <taxon>malvids</taxon>
        <taxon>Brassicales</taxon>
        <taxon>Brassicaceae</taxon>
        <taxon>Camelineae</taxon>
        <taxon>Capsella</taxon>
    </lineage>
</organism>
<comment type="subcellular location">
    <subcellularLocation>
        <location evidence="6">Nucleus</location>
    </subcellularLocation>
</comment>
<dbReference type="SUPFAM" id="SSF144074">
    <property type="entry name" value="E2F-DP heterodimerization region"/>
    <property type="match status" value="1"/>
</dbReference>
<dbReference type="CDD" id="cd14660">
    <property type="entry name" value="E2F_DD"/>
    <property type="match status" value="1"/>
</dbReference>
<reference evidence="11" key="1">
    <citation type="journal article" date="2013" name="Nat. Genet.">
        <title>The Capsella rubella genome and the genomic consequences of rapid mating system evolution.</title>
        <authorList>
            <person name="Slotte T."/>
            <person name="Hazzouri K.M."/>
            <person name="Agren J.A."/>
            <person name="Koenig D."/>
            <person name="Maumus F."/>
            <person name="Guo Y.L."/>
            <person name="Steige K."/>
            <person name="Platts A.E."/>
            <person name="Escobar J.S."/>
            <person name="Newman L.K."/>
            <person name="Wang W."/>
            <person name="Mandakova T."/>
            <person name="Vello E."/>
            <person name="Smith L.M."/>
            <person name="Henz S.R."/>
            <person name="Steffen J."/>
            <person name="Takuno S."/>
            <person name="Brandvain Y."/>
            <person name="Coop G."/>
            <person name="Andolfatto P."/>
            <person name="Hu T.T."/>
            <person name="Blanchette M."/>
            <person name="Clark R.M."/>
            <person name="Quesneville H."/>
            <person name="Nordborg M."/>
            <person name="Gaut B.S."/>
            <person name="Lysak M.A."/>
            <person name="Jenkins J."/>
            <person name="Grimwood J."/>
            <person name="Chapman J."/>
            <person name="Prochnik S."/>
            <person name="Shu S."/>
            <person name="Rokhsar D."/>
            <person name="Schmutz J."/>
            <person name="Weigel D."/>
            <person name="Wright S.I."/>
        </authorList>
    </citation>
    <scope>NUCLEOTIDE SEQUENCE [LARGE SCALE GENOMIC DNA]</scope>
    <source>
        <strain evidence="11">cv. Monte Gargano</strain>
    </source>
</reference>
<dbReference type="InterPro" id="IPR003316">
    <property type="entry name" value="E2F_WHTH_DNA-bd_dom"/>
</dbReference>
<feature type="coiled-coil region" evidence="7">
    <location>
        <begin position="312"/>
        <end position="346"/>
    </location>
</feature>
<keyword evidence="7" id="KW-0175">Coiled coil</keyword>
<accession>R0HBL7</accession>
<evidence type="ECO:0000256" key="7">
    <source>
        <dbReference type="SAM" id="Coils"/>
    </source>
</evidence>
<keyword evidence="11" id="KW-1185">Reference proteome</keyword>
<dbReference type="KEGG" id="crb:17887829"/>
<dbReference type="Proteomes" id="UP000029121">
    <property type="component" value="Unassembled WGS sequence"/>
</dbReference>
<dbReference type="AlphaFoldDB" id="R0HBL7"/>
<keyword evidence="2 6" id="KW-0805">Transcription regulation</keyword>
<evidence type="ECO:0000313" key="10">
    <source>
        <dbReference type="EMBL" id="EOA26839.1"/>
    </source>
</evidence>
<dbReference type="eggNOG" id="KOG2577">
    <property type="taxonomic scope" value="Eukaryota"/>
</dbReference>
<dbReference type="Pfam" id="PF02319">
    <property type="entry name" value="WHD_E2F_TDP"/>
    <property type="match status" value="1"/>
</dbReference>
<protein>
    <recommendedName>
        <fullName evidence="9">E2F/DP family winged-helix DNA-binding domain-containing protein</fullName>
    </recommendedName>
</protein>
<evidence type="ECO:0000256" key="1">
    <source>
        <dbReference type="ARBA" id="ARBA00010940"/>
    </source>
</evidence>
<dbReference type="EMBL" id="KB870808">
    <property type="protein sequence ID" value="EOA26839.1"/>
    <property type="molecule type" value="Genomic_DNA"/>
</dbReference>
<dbReference type="SMART" id="SM01372">
    <property type="entry name" value="E2F_TDP"/>
    <property type="match status" value="1"/>
</dbReference>
<evidence type="ECO:0000256" key="5">
    <source>
        <dbReference type="ARBA" id="ARBA00023306"/>
    </source>
</evidence>